<feature type="compositionally biased region" description="Low complexity" evidence="5">
    <location>
        <begin position="22"/>
        <end position="55"/>
    </location>
</feature>
<dbReference type="Pfam" id="PF10176">
    <property type="entry name" value="NEDD4_Bsd2"/>
    <property type="match status" value="1"/>
</dbReference>
<dbReference type="Proteomes" id="UP000594262">
    <property type="component" value="Unplaced"/>
</dbReference>
<keyword evidence="3 6" id="KW-1133">Transmembrane helix</keyword>
<evidence type="ECO:0000256" key="5">
    <source>
        <dbReference type="SAM" id="MobiDB-lite"/>
    </source>
</evidence>
<dbReference type="GO" id="GO:0031398">
    <property type="term" value="P:positive regulation of protein ubiquitination"/>
    <property type="evidence" value="ECO:0007669"/>
    <property type="project" value="TreeGrafter"/>
</dbReference>
<dbReference type="GO" id="GO:0007034">
    <property type="term" value="P:vacuolar transport"/>
    <property type="evidence" value="ECO:0007669"/>
    <property type="project" value="InterPro"/>
</dbReference>
<dbReference type="OrthoDB" id="10003116at2759"/>
<dbReference type="GeneID" id="136813640"/>
<evidence type="ECO:0000313" key="7">
    <source>
        <dbReference type="EnsemblMetazoa" id="CLYHEMP018787.1"/>
    </source>
</evidence>
<reference evidence="7" key="1">
    <citation type="submission" date="2021-01" db="UniProtKB">
        <authorList>
            <consortium name="EnsemblMetazoa"/>
        </authorList>
    </citation>
    <scope>IDENTIFICATION</scope>
</reference>
<dbReference type="GO" id="GO:0048471">
    <property type="term" value="C:perinuclear region of cytoplasm"/>
    <property type="evidence" value="ECO:0007669"/>
    <property type="project" value="TreeGrafter"/>
</dbReference>
<accession>A0A7M6DNT4</accession>
<dbReference type="GO" id="GO:0016020">
    <property type="term" value="C:membrane"/>
    <property type="evidence" value="ECO:0007669"/>
    <property type="project" value="UniProtKB-SubCell"/>
</dbReference>
<dbReference type="PANTHER" id="PTHR13396:SF5">
    <property type="entry name" value="NEDD4 FAMILY INTERACTING PROTEIN"/>
    <property type="match status" value="1"/>
</dbReference>
<dbReference type="GO" id="GO:0005794">
    <property type="term" value="C:Golgi apparatus"/>
    <property type="evidence" value="ECO:0007669"/>
    <property type="project" value="TreeGrafter"/>
</dbReference>
<protein>
    <submittedName>
        <fullName evidence="7">Uncharacterized protein</fullName>
    </submittedName>
</protein>
<keyword evidence="2 6" id="KW-0812">Transmembrane</keyword>
<comment type="subcellular location">
    <subcellularLocation>
        <location evidence="1">Membrane</location>
        <topology evidence="1">Multi-pass membrane protein</topology>
    </subcellularLocation>
</comment>
<dbReference type="RefSeq" id="XP_066926248.1">
    <property type="nucleotide sequence ID" value="XM_067070147.1"/>
</dbReference>
<evidence type="ECO:0000313" key="8">
    <source>
        <dbReference type="Proteomes" id="UP000594262"/>
    </source>
</evidence>
<dbReference type="GO" id="GO:0006511">
    <property type="term" value="P:ubiquitin-dependent protein catabolic process"/>
    <property type="evidence" value="ECO:0007669"/>
    <property type="project" value="TreeGrafter"/>
</dbReference>
<dbReference type="GO" id="GO:0050699">
    <property type="term" value="F:WW domain binding"/>
    <property type="evidence" value="ECO:0007669"/>
    <property type="project" value="TreeGrafter"/>
</dbReference>
<feature type="transmembrane region" description="Helical" evidence="6">
    <location>
        <begin position="140"/>
        <end position="162"/>
    </location>
</feature>
<dbReference type="GO" id="GO:0030001">
    <property type="term" value="P:metal ion transport"/>
    <property type="evidence" value="ECO:0007669"/>
    <property type="project" value="InterPro"/>
</dbReference>
<feature type="compositionally biased region" description="Polar residues" evidence="5">
    <location>
        <begin position="65"/>
        <end position="86"/>
    </location>
</feature>
<name>A0A7M6DNT4_9CNID</name>
<evidence type="ECO:0000256" key="4">
    <source>
        <dbReference type="ARBA" id="ARBA00023136"/>
    </source>
</evidence>
<organism evidence="7 8">
    <name type="scientific">Clytia hemisphaerica</name>
    <dbReference type="NCBI Taxonomy" id="252671"/>
    <lineage>
        <taxon>Eukaryota</taxon>
        <taxon>Metazoa</taxon>
        <taxon>Cnidaria</taxon>
        <taxon>Hydrozoa</taxon>
        <taxon>Hydroidolina</taxon>
        <taxon>Leptothecata</taxon>
        <taxon>Obeliida</taxon>
        <taxon>Clytiidae</taxon>
        <taxon>Clytia</taxon>
    </lineage>
</organism>
<feature type="transmembrane region" description="Helical" evidence="6">
    <location>
        <begin position="169"/>
        <end position="188"/>
    </location>
</feature>
<dbReference type="AlphaFoldDB" id="A0A7M6DNT4"/>
<dbReference type="CDD" id="cd22212">
    <property type="entry name" value="NDFIP-like"/>
    <property type="match status" value="1"/>
</dbReference>
<dbReference type="PANTHER" id="PTHR13396">
    <property type="entry name" value="NEDD4 FAMILY INTERACTING PROTEIN 1/2"/>
    <property type="match status" value="1"/>
</dbReference>
<dbReference type="GO" id="GO:0005783">
    <property type="term" value="C:endoplasmic reticulum"/>
    <property type="evidence" value="ECO:0007669"/>
    <property type="project" value="TreeGrafter"/>
</dbReference>
<dbReference type="EnsemblMetazoa" id="CLYHEMT018787.1">
    <property type="protein sequence ID" value="CLYHEMP018787.1"/>
    <property type="gene ID" value="CLYHEMG018787"/>
</dbReference>
<feature type="region of interest" description="Disordered" evidence="5">
    <location>
        <begin position="1"/>
        <end position="86"/>
    </location>
</feature>
<proteinExistence type="predicted"/>
<keyword evidence="8" id="KW-1185">Reference proteome</keyword>
<sequence length="247" mass="27637">MAPKPAYQKLNSEDVDDDIVVTTSTPTTSTATASLSTTQSITETTASTPTPTQALDDAPPPYEPSTDNNESETVQPAQTDDLLNQSPPLYTDIVKLPTYNESQNIDDSEPEDHQGFNRIRFFFVTGDNQEVTEENVGTDIGFILCFLMSFIFNGLGFIVAYCSTSTLSSHYGAFSGFGLSLVKWAFIVKHKEMLKEYFDGNDWLLYCVILLGWMIFLRGMFAYAQLKRSIFSSRARLNPRHNEESIE</sequence>
<dbReference type="InterPro" id="IPR019325">
    <property type="entry name" value="NEDD4/Bsd2"/>
</dbReference>
<evidence type="ECO:0000256" key="1">
    <source>
        <dbReference type="ARBA" id="ARBA00004141"/>
    </source>
</evidence>
<evidence type="ECO:0000256" key="3">
    <source>
        <dbReference type="ARBA" id="ARBA00022989"/>
    </source>
</evidence>
<feature type="transmembrane region" description="Helical" evidence="6">
    <location>
        <begin position="203"/>
        <end position="224"/>
    </location>
</feature>
<evidence type="ECO:0000256" key="2">
    <source>
        <dbReference type="ARBA" id="ARBA00022692"/>
    </source>
</evidence>
<evidence type="ECO:0000256" key="6">
    <source>
        <dbReference type="SAM" id="Phobius"/>
    </source>
</evidence>
<keyword evidence="4 6" id="KW-0472">Membrane</keyword>